<evidence type="ECO:0000313" key="12">
    <source>
        <dbReference type="EMBL" id="JAC77556.1"/>
    </source>
</evidence>
<dbReference type="AlphaFoldDB" id="A0A061S447"/>
<proteinExistence type="inferred from homology"/>
<dbReference type="PROSITE" id="PS50192">
    <property type="entry name" value="T_SNARE"/>
    <property type="match status" value="1"/>
</dbReference>
<feature type="transmembrane region" description="Helical" evidence="10">
    <location>
        <begin position="294"/>
        <end position="314"/>
    </location>
</feature>
<dbReference type="GO" id="GO:0048278">
    <property type="term" value="P:vesicle docking"/>
    <property type="evidence" value="ECO:0007669"/>
    <property type="project" value="TreeGrafter"/>
</dbReference>
<protein>
    <submittedName>
        <fullName evidence="12">Syntaxin 1B/2/3</fullName>
    </submittedName>
</protein>
<evidence type="ECO:0000256" key="2">
    <source>
        <dbReference type="ARBA" id="ARBA00009063"/>
    </source>
</evidence>
<accession>A0A061S447</accession>
<sequence length="318" mass="35684">MRDLLPSLAGTPPQVSEAGDVESGLPLNGGSTEATLTPPQPQRKKGKASHLEEFFQQVADIKTLLESIKHEQDDLKQLHERSKSSTRTKEANKFSADMTEVVDRVNRTATKVKQQLELLDAKNEEARKTPGNEASSSNDRMRTAVTAGLKKKLKDMMAEFGALRRRIQDENREMVGRRLYTVTGKKAAEEDVDRLIETGQSDKIFQKAMLMEQGKGHILDTLAEIQERHEAVKHLEKSLYELHQIFLDMAVLVEAQGEQLDSIEAQVGKSMEYVVKGTEQLVQARELQKDSRKWMCYSIICLLILVAIVAASVVPNFL</sequence>
<reference evidence="12" key="1">
    <citation type="submission" date="2014-05" db="EMBL/GenBank/DDBJ databases">
        <title>The transcriptome of the halophilic microalga Tetraselmis sp. GSL018 isolated from the Great Salt Lake, Utah.</title>
        <authorList>
            <person name="Jinkerson R.E."/>
            <person name="D'Adamo S."/>
            <person name="Posewitz M.C."/>
        </authorList>
    </citation>
    <scope>NUCLEOTIDE SEQUENCE</scope>
    <source>
        <strain evidence="12">GSL018</strain>
    </source>
</reference>
<dbReference type="SMART" id="SM00503">
    <property type="entry name" value="SynN"/>
    <property type="match status" value="1"/>
</dbReference>
<dbReference type="CDD" id="cd15848">
    <property type="entry name" value="SNARE_syntaxin1-like"/>
    <property type="match status" value="1"/>
</dbReference>
<evidence type="ECO:0000256" key="8">
    <source>
        <dbReference type="RuleBase" id="RU003858"/>
    </source>
</evidence>
<dbReference type="InterPro" id="IPR006012">
    <property type="entry name" value="Syntaxin/epimorphin_CS"/>
</dbReference>
<comment type="similarity">
    <text evidence="2 8">Belongs to the syntaxin family.</text>
</comment>
<dbReference type="InterPro" id="IPR000727">
    <property type="entry name" value="T_SNARE_dom"/>
</dbReference>
<dbReference type="Pfam" id="PF00804">
    <property type="entry name" value="Syntaxin"/>
    <property type="match status" value="1"/>
</dbReference>
<dbReference type="GO" id="GO:0012505">
    <property type="term" value="C:endomembrane system"/>
    <property type="evidence" value="ECO:0007669"/>
    <property type="project" value="TreeGrafter"/>
</dbReference>
<evidence type="ECO:0000256" key="3">
    <source>
        <dbReference type="ARBA" id="ARBA00022448"/>
    </source>
</evidence>
<keyword evidence="6 10" id="KW-1133">Transmembrane helix</keyword>
<keyword evidence="3" id="KW-0813">Transport</keyword>
<evidence type="ECO:0000256" key="9">
    <source>
        <dbReference type="SAM" id="MobiDB-lite"/>
    </source>
</evidence>
<dbReference type="GO" id="GO:0000149">
    <property type="term" value="F:SNARE binding"/>
    <property type="evidence" value="ECO:0007669"/>
    <property type="project" value="TreeGrafter"/>
</dbReference>
<evidence type="ECO:0000256" key="10">
    <source>
        <dbReference type="SAM" id="Phobius"/>
    </source>
</evidence>
<dbReference type="PROSITE" id="PS00914">
    <property type="entry name" value="SYNTAXIN"/>
    <property type="match status" value="1"/>
</dbReference>
<dbReference type="Gene3D" id="1.20.5.110">
    <property type="match status" value="1"/>
</dbReference>
<evidence type="ECO:0000259" key="11">
    <source>
        <dbReference type="PROSITE" id="PS50192"/>
    </source>
</evidence>
<dbReference type="SMART" id="SM00397">
    <property type="entry name" value="t_SNARE"/>
    <property type="match status" value="1"/>
</dbReference>
<dbReference type="PANTHER" id="PTHR19957">
    <property type="entry name" value="SYNTAXIN"/>
    <property type="match status" value="1"/>
</dbReference>
<gene>
    <name evidence="12" type="primary">STX1B_2_3</name>
    <name evidence="12" type="ORF">TSPGSL018_17390</name>
</gene>
<dbReference type="InterPro" id="IPR045242">
    <property type="entry name" value="Syntaxin"/>
</dbReference>
<feature type="domain" description="T-SNARE coiled-coil homology" evidence="11">
    <location>
        <begin position="222"/>
        <end position="284"/>
    </location>
</feature>
<dbReference type="FunFam" id="1.20.5.110:FF:000008">
    <property type="entry name" value="Syntaxin 132"/>
    <property type="match status" value="1"/>
</dbReference>
<dbReference type="InterPro" id="IPR010989">
    <property type="entry name" value="SNARE"/>
</dbReference>
<feature type="region of interest" description="Disordered" evidence="9">
    <location>
        <begin position="73"/>
        <end position="94"/>
    </location>
</feature>
<dbReference type="GO" id="GO:0006886">
    <property type="term" value="P:intracellular protein transport"/>
    <property type="evidence" value="ECO:0007669"/>
    <property type="project" value="InterPro"/>
</dbReference>
<dbReference type="GO" id="GO:0031201">
    <property type="term" value="C:SNARE complex"/>
    <property type="evidence" value="ECO:0007669"/>
    <property type="project" value="TreeGrafter"/>
</dbReference>
<feature type="region of interest" description="Disordered" evidence="9">
    <location>
        <begin position="1"/>
        <end position="48"/>
    </location>
</feature>
<dbReference type="GO" id="GO:0005484">
    <property type="term" value="F:SNAP receptor activity"/>
    <property type="evidence" value="ECO:0007669"/>
    <property type="project" value="InterPro"/>
</dbReference>
<dbReference type="GO" id="GO:0006906">
    <property type="term" value="P:vesicle fusion"/>
    <property type="evidence" value="ECO:0007669"/>
    <property type="project" value="TreeGrafter"/>
</dbReference>
<dbReference type="GO" id="GO:0005886">
    <property type="term" value="C:plasma membrane"/>
    <property type="evidence" value="ECO:0007669"/>
    <property type="project" value="TreeGrafter"/>
</dbReference>
<dbReference type="Gene3D" id="1.20.58.70">
    <property type="match status" value="1"/>
</dbReference>
<keyword evidence="7 10" id="KW-0472">Membrane</keyword>
<keyword evidence="5" id="KW-0653">Protein transport</keyword>
<comment type="subcellular location">
    <subcellularLocation>
        <location evidence="1">Membrane</location>
        <topology evidence="1">Single-pass type IV membrane protein</topology>
    </subcellularLocation>
</comment>
<evidence type="ECO:0000256" key="1">
    <source>
        <dbReference type="ARBA" id="ARBA00004211"/>
    </source>
</evidence>
<dbReference type="GO" id="GO:0006887">
    <property type="term" value="P:exocytosis"/>
    <property type="evidence" value="ECO:0007669"/>
    <property type="project" value="TreeGrafter"/>
</dbReference>
<dbReference type="Pfam" id="PF05739">
    <property type="entry name" value="SNARE"/>
    <property type="match status" value="1"/>
</dbReference>
<dbReference type="PANTHER" id="PTHR19957:SF307">
    <property type="entry name" value="PROTEIN SSO1-RELATED"/>
    <property type="match status" value="1"/>
</dbReference>
<keyword evidence="4 10" id="KW-0812">Transmembrane</keyword>
<feature type="region of interest" description="Disordered" evidence="9">
    <location>
        <begin position="122"/>
        <end position="141"/>
    </location>
</feature>
<dbReference type="CDD" id="cd00179">
    <property type="entry name" value="SynN"/>
    <property type="match status" value="1"/>
</dbReference>
<dbReference type="InterPro" id="IPR006011">
    <property type="entry name" value="Syntaxin_N"/>
</dbReference>
<evidence type="ECO:0000256" key="4">
    <source>
        <dbReference type="ARBA" id="ARBA00022692"/>
    </source>
</evidence>
<dbReference type="EMBL" id="GBEZ01007942">
    <property type="protein sequence ID" value="JAC77556.1"/>
    <property type="molecule type" value="Transcribed_RNA"/>
</dbReference>
<evidence type="ECO:0000256" key="7">
    <source>
        <dbReference type="ARBA" id="ARBA00023136"/>
    </source>
</evidence>
<evidence type="ECO:0000256" key="6">
    <source>
        <dbReference type="ARBA" id="ARBA00022989"/>
    </source>
</evidence>
<organism evidence="12">
    <name type="scientific">Tetraselmis sp. GSL018</name>
    <dbReference type="NCBI Taxonomy" id="582737"/>
    <lineage>
        <taxon>Eukaryota</taxon>
        <taxon>Viridiplantae</taxon>
        <taxon>Chlorophyta</taxon>
        <taxon>core chlorophytes</taxon>
        <taxon>Chlorodendrophyceae</taxon>
        <taxon>Chlorodendrales</taxon>
        <taxon>Chlorodendraceae</taxon>
        <taxon>Tetraselmis</taxon>
    </lineage>
</organism>
<dbReference type="SUPFAM" id="SSF47661">
    <property type="entry name" value="t-snare proteins"/>
    <property type="match status" value="1"/>
</dbReference>
<evidence type="ECO:0000256" key="5">
    <source>
        <dbReference type="ARBA" id="ARBA00022927"/>
    </source>
</evidence>
<feature type="compositionally biased region" description="Basic and acidic residues" evidence="9">
    <location>
        <begin position="73"/>
        <end position="92"/>
    </location>
</feature>
<name>A0A061S447_9CHLO</name>